<evidence type="ECO:0000256" key="5">
    <source>
        <dbReference type="ARBA" id="ARBA00023237"/>
    </source>
</evidence>
<proteinExistence type="inferred from homology"/>
<gene>
    <name evidence="9" type="ORF">GQF63_10070</name>
</gene>
<dbReference type="InterPro" id="IPR012944">
    <property type="entry name" value="SusD_RagB_dom"/>
</dbReference>
<dbReference type="Pfam" id="PF14322">
    <property type="entry name" value="SusD-like_3"/>
    <property type="match status" value="1"/>
</dbReference>
<evidence type="ECO:0000259" key="8">
    <source>
        <dbReference type="Pfam" id="PF14322"/>
    </source>
</evidence>
<comment type="caution">
    <text evidence="9">The sequence shown here is derived from an EMBL/GenBank/DDBJ whole genome shotgun (WGS) entry which is preliminary data.</text>
</comment>
<accession>A0A6N8L2I6</accession>
<comment type="similarity">
    <text evidence="2">Belongs to the SusD family.</text>
</comment>
<feature type="signal peptide" evidence="6">
    <location>
        <begin position="1"/>
        <end position="22"/>
    </location>
</feature>
<name>A0A6N8L2I6_9SPHI</name>
<dbReference type="EMBL" id="WSQA01000006">
    <property type="protein sequence ID" value="MVZ62368.1"/>
    <property type="molecule type" value="Genomic_DNA"/>
</dbReference>
<evidence type="ECO:0000256" key="4">
    <source>
        <dbReference type="ARBA" id="ARBA00023136"/>
    </source>
</evidence>
<dbReference type="AlphaFoldDB" id="A0A6N8L2I6"/>
<keyword evidence="10" id="KW-1185">Reference proteome</keyword>
<reference evidence="9 10" key="1">
    <citation type="submission" date="2019-12" db="EMBL/GenBank/DDBJ databases">
        <authorList>
            <person name="Dong K."/>
        </authorList>
    </citation>
    <scope>NUCLEOTIDE SEQUENCE [LARGE SCALE GENOMIC DNA]</scope>
    <source>
        <strain evidence="9 10">JCM 31225</strain>
    </source>
</reference>
<dbReference type="Proteomes" id="UP000435036">
    <property type="component" value="Unassembled WGS sequence"/>
</dbReference>
<dbReference type="InterPro" id="IPR011990">
    <property type="entry name" value="TPR-like_helical_dom_sf"/>
</dbReference>
<evidence type="ECO:0000313" key="10">
    <source>
        <dbReference type="Proteomes" id="UP000435036"/>
    </source>
</evidence>
<dbReference type="GO" id="GO:0009279">
    <property type="term" value="C:cell outer membrane"/>
    <property type="evidence" value="ECO:0007669"/>
    <property type="project" value="UniProtKB-SubCell"/>
</dbReference>
<dbReference type="RefSeq" id="WP_160369100.1">
    <property type="nucleotide sequence ID" value="NZ_WSQA01000006.1"/>
</dbReference>
<dbReference type="InterPro" id="IPR033985">
    <property type="entry name" value="SusD-like_N"/>
</dbReference>
<evidence type="ECO:0000313" key="9">
    <source>
        <dbReference type="EMBL" id="MVZ62368.1"/>
    </source>
</evidence>
<dbReference type="Pfam" id="PF07980">
    <property type="entry name" value="SusD_RagB"/>
    <property type="match status" value="1"/>
</dbReference>
<dbReference type="OrthoDB" id="630434at2"/>
<keyword evidence="3 6" id="KW-0732">Signal</keyword>
<feature type="domain" description="RagB/SusD" evidence="7">
    <location>
        <begin position="348"/>
        <end position="422"/>
    </location>
</feature>
<evidence type="ECO:0000256" key="6">
    <source>
        <dbReference type="SAM" id="SignalP"/>
    </source>
</evidence>
<evidence type="ECO:0000256" key="3">
    <source>
        <dbReference type="ARBA" id="ARBA00022729"/>
    </source>
</evidence>
<evidence type="ECO:0000259" key="7">
    <source>
        <dbReference type="Pfam" id="PF07980"/>
    </source>
</evidence>
<keyword evidence="4" id="KW-0472">Membrane</keyword>
<dbReference type="PROSITE" id="PS51257">
    <property type="entry name" value="PROKAR_LIPOPROTEIN"/>
    <property type="match status" value="1"/>
</dbReference>
<protein>
    <submittedName>
        <fullName evidence="9">RagB/SusD family nutrient uptake outer membrane protein</fullName>
    </submittedName>
</protein>
<dbReference type="Gene3D" id="1.25.40.390">
    <property type="match status" value="1"/>
</dbReference>
<evidence type="ECO:0000256" key="1">
    <source>
        <dbReference type="ARBA" id="ARBA00004442"/>
    </source>
</evidence>
<feature type="domain" description="SusD-like N-terminal" evidence="8">
    <location>
        <begin position="31"/>
        <end position="229"/>
    </location>
</feature>
<feature type="chain" id="PRO_5027096992" evidence="6">
    <location>
        <begin position="23"/>
        <end position="458"/>
    </location>
</feature>
<organism evidence="9 10">
    <name type="scientific">Sphingobacterium humi</name>
    <dbReference type="NCBI Taxonomy" id="1796905"/>
    <lineage>
        <taxon>Bacteria</taxon>
        <taxon>Pseudomonadati</taxon>
        <taxon>Bacteroidota</taxon>
        <taxon>Sphingobacteriia</taxon>
        <taxon>Sphingobacteriales</taxon>
        <taxon>Sphingobacteriaceae</taxon>
        <taxon>Sphingobacterium</taxon>
    </lineage>
</organism>
<keyword evidence="5" id="KW-0998">Cell outer membrane</keyword>
<comment type="subcellular location">
    <subcellularLocation>
        <location evidence="1">Cell outer membrane</location>
    </subcellularLocation>
</comment>
<sequence>MNTIKKITYGLLFFSLALASCADKLNINPENDISADQALETAHDVNNALVGAYTIIARGSLYGTNLIMIPDLLASSGYVNWTGSFTTYRDIAQQDIIATNEDATRTWMDAYQAINAANVVMGALNVLSNEDEKKIVEGKALFIRGLMHFELVRLYALPYDAAGNNSQLGVPIMLEGNKNYDEAKSKVARNSVAEVYQRVETDLKDAINRLQQSPEDYYAAKAMLCRVYLQEGKFEQARTEAHDIISNGGYSLSSSIAGPFRTGGAKENVFEIKQTEQSNAGTVNDGLATFYSSFLSSTGGLVGRADLNIVKSFADSYLPNDKRRTELIYDGTGIKAGLFSKKWLNYFDNLPVIRLAELHLIRAECNLRLNSSVGETALKDVNLIRRRAGIPDLQQLSLQDILSEREKELAFEGVRLHDLKRTKRNMGSLPYNADKLVFPIPYREVSVNANLKQNPGYQ</sequence>
<dbReference type="SUPFAM" id="SSF48452">
    <property type="entry name" value="TPR-like"/>
    <property type="match status" value="1"/>
</dbReference>
<evidence type="ECO:0000256" key="2">
    <source>
        <dbReference type="ARBA" id="ARBA00006275"/>
    </source>
</evidence>